<sequence length="174" mass="19371">MNKVVVSTDWAESFPYVAKHDAKVLVLGSIPGQASLKQVQYYAHPRNAFWPIMQALLGLPSELDYTDRLTALKEQKVALWDVAHQCHRPGSLDSRIDQQTVVPNAIEAFLANHPDVELIAFNGQAASKLFKRHFPALVKSDLIQQVTLPSTSPAHASLSFAEKLEAWQVIAKYL</sequence>
<dbReference type="Pfam" id="PF03167">
    <property type="entry name" value="UDG"/>
    <property type="match status" value="1"/>
</dbReference>
<dbReference type="Gene3D" id="3.40.470.10">
    <property type="entry name" value="Uracil-DNA glycosylase-like domain"/>
    <property type="match status" value="1"/>
</dbReference>
<dbReference type="CDD" id="cd10032">
    <property type="entry name" value="UDG-F6_HDG"/>
    <property type="match status" value="1"/>
</dbReference>
<dbReference type="GO" id="GO:0033958">
    <property type="term" value="F:DNA-deoxyinosine glycosylase activity"/>
    <property type="evidence" value="ECO:0007669"/>
    <property type="project" value="UniProtKB-EC"/>
</dbReference>
<keyword evidence="3" id="KW-1185">Reference proteome</keyword>
<keyword evidence="2" id="KW-0326">Glycosidase</keyword>
<evidence type="ECO:0000313" key="2">
    <source>
        <dbReference type="EMBL" id="RVU30690.1"/>
    </source>
</evidence>
<comment type="caution">
    <text evidence="2">The sequence shown here is derived from an EMBL/GenBank/DDBJ whole genome shotgun (WGS) entry which is preliminary data.</text>
</comment>
<dbReference type="EMBL" id="SACQ01000004">
    <property type="protein sequence ID" value="RVU30690.1"/>
    <property type="molecule type" value="Genomic_DNA"/>
</dbReference>
<evidence type="ECO:0000259" key="1">
    <source>
        <dbReference type="SMART" id="SM00986"/>
    </source>
</evidence>
<dbReference type="SMART" id="SM00987">
    <property type="entry name" value="UreE_C"/>
    <property type="match status" value="1"/>
</dbReference>
<dbReference type="InterPro" id="IPR026353">
    <property type="entry name" value="Hypoxan-DNA_Glyclase"/>
</dbReference>
<reference evidence="2 3" key="1">
    <citation type="submission" date="2019-01" db="EMBL/GenBank/DDBJ databases">
        <authorList>
            <person name="Chen W.-M."/>
        </authorList>
    </citation>
    <scope>NUCLEOTIDE SEQUENCE [LARGE SCALE GENOMIC DNA]</scope>
    <source>
        <strain evidence="2 3">HPM-16</strain>
    </source>
</reference>
<dbReference type="NCBIfam" id="TIGR04274">
    <property type="entry name" value="hypoxanDNAglyco"/>
    <property type="match status" value="1"/>
</dbReference>
<keyword evidence="2" id="KW-0378">Hydrolase</keyword>
<accession>A0A437Q857</accession>
<dbReference type="InterPro" id="IPR005122">
    <property type="entry name" value="Uracil-DNA_glycosylase-like"/>
</dbReference>
<gene>
    <name evidence="2" type="ORF">EOE65_10275</name>
</gene>
<dbReference type="Proteomes" id="UP000282818">
    <property type="component" value="Unassembled WGS sequence"/>
</dbReference>
<dbReference type="InterPro" id="IPR036895">
    <property type="entry name" value="Uracil-DNA_glycosylase-like_sf"/>
</dbReference>
<dbReference type="EC" id="3.2.2.15" evidence="2"/>
<evidence type="ECO:0000313" key="3">
    <source>
        <dbReference type="Proteomes" id="UP000282818"/>
    </source>
</evidence>
<dbReference type="SMART" id="SM00986">
    <property type="entry name" value="UDG"/>
    <property type="match status" value="1"/>
</dbReference>
<feature type="domain" description="Uracil-DNA glycosylase-like" evidence="1">
    <location>
        <begin position="15"/>
        <end position="171"/>
    </location>
</feature>
<proteinExistence type="predicted"/>
<dbReference type="RefSeq" id="WP_127694226.1">
    <property type="nucleotide sequence ID" value="NZ_SACQ01000004.1"/>
</dbReference>
<dbReference type="AlphaFoldDB" id="A0A437Q857"/>
<dbReference type="SUPFAM" id="SSF52141">
    <property type="entry name" value="Uracil-DNA glycosylase-like"/>
    <property type="match status" value="1"/>
</dbReference>
<protein>
    <submittedName>
        <fullName evidence="2">DNA-deoxyinosine glycosylase</fullName>
        <ecNumber evidence="2">3.2.2.15</ecNumber>
    </submittedName>
</protein>
<name>A0A437Q857_9GAMM</name>
<organism evidence="2 3">
    <name type="scientific">Neptunomonas marina</name>
    <dbReference type="NCBI Taxonomy" id="1815562"/>
    <lineage>
        <taxon>Bacteria</taxon>
        <taxon>Pseudomonadati</taxon>
        <taxon>Pseudomonadota</taxon>
        <taxon>Gammaproteobacteria</taxon>
        <taxon>Oceanospirillales</taxon>
        <taxon>Oceanospirillaceae</taxon>
        <taxon>Neptunomonas</taxon>
    </lineage>
</organism>